<dbReference type="AntiFam" id="ANF00142">
    <property type="entry name" value="Shadow ORF (opposite yadG)"/>
</dbReference>
<sequence>MGDGHGGDAHFHHDLADQLIDDAGHDGIEAGGRLVKKDDLWLGGDGAGEADTLLHTAGEFGREKVGDLWFEADTAQFLDGDLAGLRLGQLFRAA</sequence>
<evidence type="ECO:0000313" key="1">
    <source>
        <dbReference type="EMBL" id="OIQ68420.1"/>
    </source>
</evidence>
<name>A0A1J5PLH1_9ZZZZ</name>
<comment type="caution">
    <text evidence="1">The sequence shown here is derived from an EMBL/GenBank/DDBJ whole genome shotgun (WGS) entry which is preliminary data.</text>
</comment>
<accession>A0A1J5PLH1</accession>
<proteinExistence type="predicted"/>
<reference evidence="1" key="1">
    <citation type="submission" date="2016-10" db="EMBL/GenBank/DDBJ databases">
        <title>Sequence of Gallionella enrichment culture.</title>
        <authorList>
            <person name="Poehlein A."/>
            <person name="Muehling M."/>
            <person name="Daniel R."/>
        </authorList>
    </citation>
    <scope>NUCLEOTIDE SEQUENCE</scope>
</reference>
<gene>
    <name evidence="1" type="ORF">GALL_499870</name>
</gene>
<organism evidence="1">
    <name type="scientific">mine drainage metagenome</name>
    <dbReference type="NCBI Taxonomy" id="410659"/>
    <lineage>
        <taxon>unclassified sequences</taxon>
        <taxon>metagenomes</taxon>
        <taxon>ecological metagenomes</taxon>
    </lineage>
</organism>
<dbReference type="EMBL" id="MLJW01005320">
    <property type="protein sequence ID" value="OIQ68420.1"/>
    <property type="molecule type" value="Genomic_DNA"/>
</dbReference>
<dbReference type="AlphaFoldDB" id="A0A1J5PLH1"/>
<protein>
    <submittedName>
        <fullName evidence="1">Uncharacterized protein</fullName>
    </submittedName>
</protein>
<dbReference type="AntiFam" id="ANF00095">
    <property type="entry name" value="Shadow ORF (opposite ABC transporters)"/>
</dbReference>